<name>A0A6C0IU68_9ZZZZ</name>
<dbReference type="AlphaFoldDB" id="A0A6C0IU68"/>
<accession>A0A6C0IU68</accession>
<dbReference type="EMBL" id="MN740267">
    <property type="protein sequence ID" value="QHT96821.1"/>
    <property type="molecule type" value="Genomic_DNA"/>
</dbReference>
<reference evidence="1" key="1">
    <citation type="journal article" date="2020" name="Nature">
        <title>Giant virus diversity and host interactions through global metagenomics.</title>
        <authorList>
            <person name="Schulz F."/>
            <person name="Roux S."/>
            <person name="Paez-Espino D."/>
            <person name="Jungbluth S."/>
            <person name="Walsh D.A."/>
            <person name="Denef V.J."/>
            <person name="McMahon K.D."/>
            <person name="Konstantinidis K.T."/>
            <person name="Eloe-Fadrosh E.A."/>
            <person name="Kyrpides N.C."/>
            <person name="Woyke T."/>
        </authorList>
    </citation>
    <scope>NUCLEOTIDE SEQUENCE</scope>
    <source>
        <strain evidence="1">GVMAG-M-3300024336-7</strain>
    </source>
</reference>
<protein>
    <submittedName>
        <fullName evidence="1">Uncharacterized protein</fullName>
    </submittedName>
</protein>
<organism evidence="1">
    <name type="scientific">viral metagenome</name>
    <dbReference type="NCBI Taxonomy" id="1070528"/>
    <lineage>
        <taxon>unclassified sequences</taxon>
        <taxon>metagenomes</taxon>
        <taxon>organismal metagenomes</taxon>
    </lineage>
</organism>
<proteinExistence type="predicted"/>
<evidence type="ECO:0000313" key="1">
    <source>
        <dbReference type="EMBL" id="QHT96821.1"/>
    </source>
</evidence>
<sequence>MVTDAKNVCTYEIEIYTRLRELQDRTREVYTELCKIRDEHTDVRVIKLLTAPMFSDEDETIVGFVTKSIDECSDERVVGLITESADGCSDAHIDETKK</sequence>